<name>A0A395HMN9_ASPHC</name>
<dbReference type="OrthoDB" id="10405422at2759"/>
<dbReference type="Proteomes" id="UP000248961">
    <property type="component" value="Unassembled WGS sequence"/>
</dbReference>
<reference evidence="2 3" key="1">
    <citation type="submission" date="2018-02" db="EMBL/GenBank/DDBJ databases">
        <title>The genomes of Aspergillus section Nigri reveals drivers in fungal speciation.</title>
        <authorList>
            <consortium name="DOE Joint Genome Institute"/>
            <person name="Vesth T.C."/>
            <person name="Nybo J."/>
            <person name="Theobald S."/>
            <person name="Brandl J."/>
            <person name="Frisvad J.C."/>
            <person name="Nielsen K.F."/>
            <person name="Lyhne E.K."/>
            <person name="Kogle M.E."/>
            <person name="Kuo A."/>
            <person name="Riley R."/>
            <person name="Clum A."/>
            <person name="Nolan M."/>
            <person name="Lipzen A."/>
            <person name="Salamov A."/>
            <person name="Henrissat B."/>
            <person name="Wiebenga A."/>
            <person name="De vries R.P."/>
            <person name="Grigoriev I.V."/>
            <person name="Mortensen U.H."/>
            <person name="Andersen M.R."/>
            <person name="Baker S.E."/>
        </authorList>
    </citation>
    <scope>NUCLEOTIDE SEQUENCE [LARGE SCALE GENOMIC DNA]</scope>
    <source>
        <strain evidence="2 3">CBS 101889</strain>
    </source>
</reference>
<feature type="compositionally biased region" description="Acidic residues" evidence="1">
    <location>
        <begin position="236"/>
        <end position="245"/>
    </location>
</feature>
<gene>
    <name evidence="2" type="ORF">BO97DRAFT_459854</name>
</gene>
<dbReference type="EMBL" id="KZ824309">
    <property type="protein sequence ID" value="RAL08886.1"/>
    <property type="molecule type" value="Genomic_DNA"/>
</dbReference>
<dbReference type="VEuPathDB" id="FungiDB:BO97DRAFT_459854"/>
<evidence type="ECO:0000313" key="2">
    <source>
        <dbReference type="EMBL" id="RAL08886.1"/>
    </source>
</evidence>
<evidence type="ECO:0000313" key="3">
    <source>
        <dbReference type="Proteomes" id="UP000248961"/>
    </source>
</evidence>
<dbReference type="AlphaFoldDB" id="A0A395HMN9"/>
<accession>A0A395HMN9</accession>
<evidence type="ECO:0000256" key="1">
    <source>
        <dbReference type="SAM" id="MobiDB-lite"/>
    </source>
</evidence>
<dbReference type="RefSeq" id="XP_025548040.1">
    <property type="nucleotide sequence ID" value="XM_025699308.1"/>
</dbReference>
<organism evidence="2 3">
    <name type="scientific">Aspergillus homomorphus (strain CBS 101889)</name>
    <dbReference type="NCBI Taxonomy" id="1450537"/>
    <lineage>
        <taxon>Eukaryota</taxon>
        <taxon>Fungi</taxon>
        <taxon>Dikarya</taxon>
        <taxon>Ascomycota</taxon>
        <taxon>Pezizomycotina</taxon>
        <taxon>Eurotiomycetes</taxon>
        <taxon>Eurotiomycetidae</taxon>
        <taxon>Eurotiales</taxon>
        <taxon>Aspergillaceae</taxon>
        <taxon>Aspergillus</taxon>
        <taxon>Aspergillus subgen. Circumdati</taxon>
    </lineage>
</organism>
<feature type="region of interest" description="Disordered" evidence="1">
    <location>
        <begin position="228"/>
        <end position="292"/>
    </location>
</feature>
<feature type="compositionally biased region" description="Polar residues" evidence="1">
    <location>
        <begin position="253"/>
        <end position="286"/>
    </location>
</feature>
<sequence length="292" mass="32066">MAETSIEIPCWRDRIASRLAPLGAYSLLDITQRRPWGEHGIPTDIQIIVAFTRGRPFFTFIIAPIDEPAWYAATLYREWWSAATDHNYAIPPRMILAGGGVIDGRVSFWTYEVRAFGGPRLAALWGCRGQDSFDWWADEFLILRFFFDLSDNVNAVVWGPTFGGAFSGWDFPAQANYFSVILNHNAREAGATAPLRPRTITGIANVQQSAAATLPPATLQVNGVFPAVAAPAPPQTDDEADEDDREDRAHRSGTVTPQPTAPNESASDSPEGSATESFYSLASSEYFSADSR</sequence>
<proteinExistence type="predicted"/>
<dbReference type="GeneID" id="37203597"/>
<protein>
    <submittedName>
        <fullName evidence="2">Uncharacterized protein</fullName>
    </submittedName>
</protein>
<keyword evidence="3" id="KW-1185">Reference proteome</keyword>